<sequence>MIAWLQSHLNQRRG</sequence>
<dbReference type="EMBL" id="FN430198">
    <property type="protein sequence ID" value="CAZ83133.1"/>
    <property type="molecule type" value="Genomic_DNA"/>
</dbReference>
<dbReference type="Proteomes" id="UP000006911">
    <property type="component" value="Unassembled WGS sequence"/>
</dbReference>
<proteinExistence type="predicted"/>
<gene>
    <name evidence="1" type="ORF">GSTUM_00001833001</name>
</gene>
<keyword evidence="2" id="KW-1185">Reference proteome</keyword>
<dbReference type="KEGG" id="tml:GSTUM_00001833001"/>
<reference evidence="1 2" key="1">
    <citation type="journal article" date="2010" name="Nature">
        <title>Perigord black truffle genome uncovers evolutionary origins and mechanisms of symbiosis.</title>
        <authorList>
            <person name="Martin F."/>
            <person name="Kohler A."/>
            <person name="Murat C."/>
            <person name="Balestrini R."/>
            <person name="Coutinho P.M."/>
            <person name="Jaillon O."/>
            <person name="Montanini B."/>
            <person name="Morin E."/>
            <person name="Noel B."/>
            <person name="Percudani R."/>
            <person name="Porcel B."/>
            <person name="Rubini A."/>
            <person name="Amicucci A."/>
            <person name="Amselem J."/>
            <person name="Anthouard V."/>
            <person name="Arcioni S."/>
            <person name="Artiguenave F."/>
            <person name="Aury J.M."/>
            <person name="Ballario P."/>
            <person name="Bolchi A."/>
            <person name="Brenna A."/>
            <person name="Brun A."/>
            <person name="Buee M."/>
            <person name="Cantarel B."/>
            <person name="Chevalier G."/>
            <person name="Couloux A."/>
            <person name="Da Silva C."/>
            <person name="Denoeud F."/>
            <person name="Duplessis S."/>
            <person name="Ghignone S."/>
            <person name="Hilselberger B."/>
            <person name="Iotti M."/>
            <person name="Marcais B."/>
            <person name="Mello A."/>
            <person name="Miranda M."/>
            <person name="Pacioni G."/>
            <person name="Quesneville H."/>
            <person name="Riccioni C."/>
            <person name="Ruotolo R."/>
            <person name="Splivallo R."/>
            <person name="Stocchi V."/>
            <person name="Tisserant E."/>
            <person name="Viscomi A.R."/>
            <person name="Zambonelli A."/>
            <person name="Zampieri E."/>
            <person name="Henrissat B."/>
            <person name="Lebrun M.H."/>
            <person name="Paolocci F."/>
            <person name="Bonfante P."/>
            <person name="Ottonello S."/>
            <person name="Wincker P."/>
        </authorList>
    </citation>
    <scope>NUCLEOTIDE SEQUENCE [LARGE SCALE GENOMIC DNA]</scope>
    <source>
        <strain evidence="1 2">Mel28</strain>
    </source>
</reference>
<accession>D5GF40</accession>
<organism evidence="1 2">
    <name type="scientific">Tuber melanosporum (strain Mel28)</name>
    <name type="common">Perigord black truffle</name>
    <dbReference type="NCBI Taxonomy" id="656061"/>
    <lineage>
        <taxon>Eukaryota</taxon>
        <taxon>Fungi</taxon>
        <taxon>Dikarya</taxon>
        <taxon>Ascomycota</taxon>
        <taxon>Pezizomycotina</taxon>
        <taxon>Pezizomycetes</taxon>
        <taxon>Pezizales</taxon>
        <taxon>Tuberaceae</taxon>
        <taxon>Tuber</taxon>
    </lineage>
</organism>
<protein>
    <submittedName>
        <fullName evidence="1">(Perigord truffle) hypothetical protein</fullName>
    </submittedName>
</protein>
<name>D5GF40_TUBMM</name>
<dbReference type="HOGENOM" id="CLU_3435093_0_0_1"/>
<dbReference type="InParanoid" id="D5GF40"/>
<evidence type="ECO:0000313" key="2">
    <source>
        <dbReference type="Proteomes" id="UP000006911"/>
    </source>
</evidence>
<evidence type="ECO:0000313" key="1">
    <source>
        <dbReference type="EMBL" id="CAZ83133.1"/>
    </source>
</evidence>